<evidence type="ECO:0000256" key="5">
    <source>
        <dbReference type="ARBA" id="ARBA00022927"/>
    </source>
</evidence>
<feature type="domain" description="Protein export membrane protein SecD/SecF C-terminal" evidence="10">
    <location>
        <begin position="336"/>
        <end position="490"/>
    </location>
</feature>
<protein>
    <submittedName>
        <fullName evidence="12">Secd/secf/secdf export membrane protein, preprotein translocase subunit SecD</fullName>
    </submittedName>
</protein>
<evidence type="ECO:0000259" key="10">
    <source>
        <dbReference type="Pfam" id="PF02355"/>
    </source>
</evidence>
<dbReference type="AlphaFoldDB" id="A0A0H4T6C8"/>
<evidence type="ECO:0000256" key="7">
    <source>
        <dbReference type="ARBA" id="ARBA00023010"/>
    </source>
</evidence>
<dbReference type="PANTHER" id="PTHR30081:SF1">
    <property type="entry name" value="PROTEIN TRANSLOCASE SUBUNIT SECD"/>
    <property type="match status" value="1"/>
</dbReference>
<dbReference type="InterPro" id="IPR048634">
    <property type="entry name" value="SecD_SecF_C"/>
</dbReference>
<dbReference type="Pfam" id="PF17820">
    <property type="entry name" value="PDZ_6"/>
    <property type="match status" value="1"/>
</dbReference>
<feature type="transmembrane region" description="Helical" evidence="9">
    <location>
        <begin position="356"/>
        <end position="376"/>
    </location>
</feature>
<keyword evidence="3" id="KW-1003">Cell membrane</keyword>
<dbReference type="InterPro" id="IPR036034">
    <property type="entry name" value="PDZ_sf"/>
</dbReference>
<keyword evidence="4 9" id="KW-0812">Transmembrane</keyword>
<keyword evidence="8 9" id="KW-0472">Membrane</keyword>
<name>A0A0H4T6C8_9ARCH</name>
<dbReference type="Gene3D" id="1.20.1640.10">
    <property type="entry name" value="Multidrug efflux transporter AcrB transmembrane domain"/>
    <property type="match status" value="1"/>
</dbReference>
<feature type="transmembrane region" description="Helical" evidence="9">
    <location>
        <begin position="477"/>
        <end position="496"/>
    </location>
</feature>
<comment type="subcellular location">
    <subcellularLocation>
        <location evidence="1">Cell membrane</location>
        <topology evidence="1">Multi-pass membrane protein</topology>
    </subcellularLocation>
</comment>
<feature type="domain" description="PDZ" evidence="11">
    <location>
        <begin position="33"/>
        <end position="73"/>
    </location>
</feature>
<evidence type="ECO:0000256" key="2">
    <source>
        <dbReference type="ARBA" id="ARBA00022448"/>
    </source>
</evidence>
<dbReference type="InterPro" id="IPR022813">
    <property type="entry name" value="SecD/SecF_arch_bac"/>
</dbReference>
<keyword evidence="2" id="KW-0813">Transport</keyword>
<evidence type="ECO:0000256" key="4">
    <source>
        <dbReference type="ARBA" id="ARBA00022692"/>
    </source>
</evidence>
<evidence type="ECO:0000256" key="9">
    <source>
        <dbReference type="SAM" id="Phobius"/>
    </source>
</evidence>
<dbReference type="SUPFAM" id="SSF82866">
    <property type="entry name" value="Multidrug efflux transporter AcrB transmembrane domain"/>
    <property type="match status" value="1"/>
</dbReference>
<evidence type="ECO:0000259" key="11">
    <source>
        <dbReference type="Pfam" id="PF17820"/>
    </source>
</evidence>
<feature type="transmembrane region" description="Helical" evidence="9">
    <location>
        <begin position="450"/>
        <end position="471"/>
    </location>
</feature>
<organism evidence="12">
    <name type="scientific">uncultured archaeon Rifle_16ft_4_minimus_37913</name>
    <dbReference type="NCBI Taxonomy" id="1665152"/>
    <lineage>
        <taxon>Archaea</taxon>
        <taxon>environmental samples</taxon>
    </lineage>
</organism>
<evidence type="ECO:0000256" key="1">
    <source>
        <dbReference type="ARBA" id="ARBA00004651"/>
    </source>
</evidence>
<dbReference type="SUPFAM" id="SSF50156">
    <property type="entry name" value="PDZ domain-like"/>
    <property type="match status" value="1"/>
</dbReference>
<dbReference type="Gene3D" id="3.30.70.3400">
    <property type="match status" value="1"/>
</dbReference>
<keyword evidence="5" id="KW-0653">Protein transport</keyword>
<dbReference type="Pfam" id="PF02355">
    <property type="entry name" value="SecD_SecF_C"/>
    <property type="match status" value="1"/>
</dbReference>
<proteinExistence type="predicted"/>
<dbReference type="Gene3D" id="2.30.42.10">
    <property type="match status" value="1"/>
</dbReference>
<accession>A0A0H4T6C8</accession>
<sequence length="509" mass="55410">MKLGFRVWILVIVLFLALLVVAPWKTFDKGVLIKSVETNSTAFEQGFRQGQIITTIDGISIGSLEDYSEALQGKFILNQSQKMIFTLKDSEVIYFSDRVPEITVDKIPKTNLKLGLDLVGGSRALVKAQGVQLSQAQVSDLVDVTENRLNEFGLTDLKVRPVSDLEGNSFMLIEIAGATPADLESLISQQGKFEAKIGNQTVFVGGADRDIAFVCRGDPTCARVDIPQQIQGGYAAQFSFTITLTAEAAKRHAGVTNNLSISSSDPQYLSLPLDLYVDDNLQSTLQISKDLKGRVTTQISISGSGTGTTEEEAVKAAEEEMHKLQTILITGSLPYKLEIVKLDTISPVLGDEFTRVILVAGFLALVAASMVVFARYRKIKASLAMIFTSSSEIIIILGIAALIGWNLDLPSIAGILATIGTGFDDQIVILDEARRERFLSLKQRLKLAFAIILGAYFTVVVSMLPLLWAGAGLLKGFAFTTLIGITAGVFITRPAFSDMIRKMEEQTYF</sequence>
<evidence type="ECO:0000256" key="8">
    <source>
        <dbReference type="ARBA" id="ARBA00023136"/>
    </source>
</evidence>
<feature type="transmembrane region" description="Helical" evidence="9">
    <location>
        <begin position="383"/>
        <end position="405"/>
    </location>
</feature>
<evidence type="ECO:0000313" key="12">
    <source>
        <dbReference type="EMBL" id="AKQ03318.1"/>
    </source>
</evidence>
<evidence type="ECO:0000256" key="3">
    <source>
        <dbReference type="ARBA" id="ARBA00022475"/>
    </source>
</evidence>
<dbReference type="InterPro" id="IPR041489">
    <property type="entry name" value="PDZ_6"/>
</dbReference>
<keyword evidence="6 9" id="KW-1133">Transmembrane helix</keyword>
<keyword evidence="7" id="KW-0811">Translocation</keyword>
<dbReference type="EMBL" id="KT007010">
    <property type="protein sequence ID" value="AKQ03318.1"/>
    <property type="molecule type" value="Genomic_DNA"/>
</dbReference>
<dbReference type="GO" id="GO:0005886">
    <property type="term" value="C:plasma membrane"/>
    <property type="evidence" value="ECO:0007669"/>
    <property type="project" value="UniProtKB-SubCell"/>
</dbReference>
<evidence type="ECO:0000256" key="6">
    <source>
        <dbReference type="ARBA" id="ARBA00022989"/>
    </source>
</evidence>
<dbReference type="GO" id="GO:0015031">
    <property type="term" value="P:protein transport"/>
    <property type="evidence" value="ECO:0007669"/>
    <property type="project" value="UniProtKB-KW"/>
</dbReference>
<reference evidence="12" key="1">
    <citation type="journal article" date="2015" name="ISME J.">
        <title>Aquifer environment selects for microbial species cohorts in sediment and groundwater.</title>
        <authorList>
            <person name="Hug L.A."/>
            <person name="Thomas B.C."/>
            <person name="Brown C.T."/>
            <person name="Frischkorn K.R."/>
            <person name="Williams K.H."/>
            <person name="Tringe S.G."/>
            <person name="Banfield J.F."/>
        </authorList>
    </citation>
    <scope>NUCLEOTIDE SEQUENCE</scope>
</reference>
<dbReference type="PANTHER" id="PTHR30081">
    <property type="entry name" value="PROTEIN-EXPORT MEMBRANE PROTEIN SEC"/>
    <property type="match status" value="1"/>
</dbReference>